<keyword evidence="3" id="KW-1185">Reference proteome</keyword>
<reference evidence="1" key="2">
    <citation type="submission" date="2014-07" db="EMBL/GenBank/DDBJ databases">
        <title>Initial genome analysis of the psychrotolerant acidophile Acidithiobacillus ferrivorans CF27: insights into iron and sulfur oxidation pathways and into biofilm formation.</title>
        <authorList>
            <person name="Talla E."/>
            <person name="Hedrich S."/>
            <person name="Mangenot S."/>
            <person name="Ji B."/>
            <person name="Johnson D.B."/>
            <person name="Barbe V."/>
            <person name="Bonnefoy V."/>
        </authorList>
    </citation>
    <scope>NUCLEOTIDE SEQUENCE [LARGE SCALE GENOMIC DNA]</scope>
    <source>
        <strain evidence="1">CF27</strain>
    </source>
</reference>
<evidence type="ECO:0000313" key="3">
    <source>
        <dbReference type="Proteomes" id="UP000193925"/>
    </source>
</evidence>
<evidence type="ECO:0000313" key="2">
    <source>
        <dbReference type="EMBL" id="SMH64744.1"/>
    </source>
</evidence>
<dbReference type="AlphaFoldDB" id="A0A060UZQ0"/>
<sequence length="87" mass="9914">MSPQTNISDRVAQHLPPIYNQKILPLPVIRKTFLRQSVRPVSINLNGDALGDQREIDPDPPTVKRTMFSLYLGPFISEQPAKLLCMW</sequence>
<dbReference type="EMBL" id="CCCS020000078">
    <property type="protein sequence ID" value="CDQ12128.1"/>
    <property type="molecule type" value="Genomic_DNA"/>
</dbReference>
<protein>
    <submittedName>
        <fullName evidence="1">Uncharacterized protein</fullName>
    </submittedName>
</protein>
<dbReference type="EMBL" id="LT841305">
    <property type="protein sequence ID" value="SMH64744.1"/>
    <property type="molecule type" value="Genomic_DNA"/>
</dbReference>
<reference evidence="2 3" key="3">
    <citation type="submission" date="2017-03" db="EMBL/GenBank/DDBJ databases">
        <authorList>
            <person name="Regsiter A."/>
            <person name="William W."/>
        </authorList>
    </citation>
    <scope>NUCLEOTIDE SEQUENCE [LARGE SCALE GENOMIC DNA]</scope>
    <source>
        <strain evidence="2">PRJEB5721</strain>
    </source>
</reference>
<accession>A0A060UZQ0</accession>
<evidence type="ECO:0000313" key="1">
    <source>
        <dbReference type="EMBL" id="CDQ12128.1"/>
    </source>
</evidence>
<organism evidence="1">
    <name type="scientific">Acidithiobacillus ferrivorans</name>
    <dbReference type="NCBI Taxonomy" id="160808"/>
    <lineage>
        <taxon>Bacteria</taxon>
        <taxon>Pseudomonadati</taxon>
        <taxon>Pseudomonadota</taxon>
        <taxon>Acidithiobacillia</taxon>
        <taxon>Acidithiobacillales</taxon>
        <taxon>Acidithiobacillaceae</taxon>
        <taxon>Acidithiobacillus</taxon>
    </lineage>
</organism>
<gene>
    <name evidence="2" type="ORF">AFERRI_10778</name>
    <name evidence="1" type="ORF">AFERRI_80077</name>
</gene>
<name>A0A060UZQ0_9PROT</name>
<reference evidence="1" key="1">
    <citation type="submission" date="2014-03" db="EMBL/GenBank/DDBJ databases">
        <authorList>
            <person name="Genoscope - CEA"/>
        </authorList>
    </citation>
    <scope>NUCLEOTIDE SEQUENCE [LARGE SCALE GENOMIC DNA]</scope>
    <source>
        <strain evidence="1">CF27</strain>
    </source>
</reference>
<dbReference type="Proteomes" id="UP000193925">
    <property type="component" value="Chromosome AFERRI"/>
</dbReference>
<proteinExistence type="predicted"/>